<evidence type="ECO:0000313" key="1">
    <source>
        <dbReference type="EMBL" id="GAG61756.1"/>
    </source>
</evidence>
<dbReference type="InterPro" id="IPR015422">
    <property type="entry name" value="PyrdxlP-dep_Trfase_small"/>
</dbReference>
<sequence length="66" mass="7399">MPEHIDTGEMLKEAIEENVAYVPGGPFFADGKGKNTMRLSFCYPSVEDIDEGIKRLGKVIKKKIKK</sequence>
<dbReference type="Gene3D" id="3.90.1150.10">
    <property type="entry name" value="Aspartate Aminotransferase, domain 1"/>
    <property type="match status" value="1"/>
</dbReference>
<comment type="caution">
    <text evidence="1">The sequence shown here is derived from an EMBL/GenBank/DDBJ whole genome shotgun (WGS) entry which is preliminary data.</text>
</comment>
<gene>
    <name evidence="1" type="ORF">S01H4_10116</name>
</gene>
<name>X1APG1_9ZZZZ</name>
<proteinExistence type="predicted"/>
<dbReference type="AlphaFoldDB" id="X1APG1"/>
<protein>
    <recommendedName>
        <fullName evidence="2">Aminotransferase class I/classII domain-containing protein</fullName>
    </recommendedName>
</protein>
<reference evidence="1" key="1">
    <citation type="journal article" date="2014" name="Front. Microbiol.">
        <title>High frequency of phylogenetically diverse reductive dehalogenase-homologous genes in deep subseafloor sedimentary metagenomes.</title>
        <authorList>
            <person name="Kawai M."/>
            <person name="Futagami T."/>
            <person name="Toyoda A."/>
            <person name="Takaki Y."/>
            <person name="Nishi S."/>
            <person name="Hori S."/>
            <person name="Arai W."/>
            <person name="Tsubouchi T."/>
            <person name="Morono Y."/>
            <person name="Uchiyama I."/>
            <person name="Ito T."/>
            <person name="Fujiyama A."/>
            <person name="Inagaki F."/>
            <person name="Takami H."/>
        </authorList>
    </citation>
    <scope>NUCLEOTIDE SEQUENCE</scope>
    <source>
        <strain evidence="1">Expedition CK06-06</strain>
    </source>
</reference>
<dbReference type="SUPFAM" id="SSF53383">
    <property type="entry name" value="PLP-dependent transferases"/>
    <property type="match status" value="1"/>
</dbReference>
<accession>X1APG1</accession>
<evidence type="ECO:0008006" key="2">
    <source>
        <dbReference type="Google" id="ProtNLM"/>
    </source>
</evidence>
<organism evidence="1">
    <name type="scientific">marine sediment metagenome</name>
    <dbReference type="NCBI Taxonomy" id="412755"/>
    <lineage>
        <taxon>unclassified sequences</taxon>
        <taxon>metagenomes</taxon>
        <taxon>ecological metagenomes</taxon>
    </lineage>
</organism>
<dbReference type="EMBL" id="BART01003804">
    <property type="protein sequence ID" value="GAG61756.1"/>
    <property type="molecule type" value="Genomic_DNA"/>
</dbReference>
<dbReference type="InterPro" id="IPR015424">
    <property type="entry name" value="PyrdxlP-dep_Trfase"/>
</dbReference>